<dbReference type="Pfam" id="PF00196">
    <property type="entry name" value="GerE"/>
    <property type="match status" value="1"/>
</dbReference>
<dbReference type="EMBL" id="CCSB01000001">
    <property type="protein sequence ID" value="CDZ76566.1"/>
    <property type="molecule type" value="Genomic_DNA"/>
</dbReference>
<dbReference type="PROSITE" id="PS00622">
    <property type="entry name" value="HTH_LUXR_1"/>
    <property type="match status" value="1"/>
</dbReference>
<evidence type="ECO:0000313" key="3">
    <source>
        <dbReference type="Proteomes" id="UP000044071"/>
    </source>
</evidence>
<dbReference type="CDD" id="cd06170">
    <property type="entry name" value="LuxR_C_like"/>
    <property type="match status" value="1"/>
</dbReference>
<protein>
    <submittedName>
        <fullName evidence="2">Transcriptional regulator EpsA</fullName>
    </submittedName>
</protein>
<dbReference type="Gene3D" id="1.10.10.10">
    <property type="entry name" value="Winged helix-like DNA-binding domain superfamily/Winged helix DNA-binding domain"/>
    <property type="match status" value="1"/>
</dbReference>
<dbReference type="eggNOG" id="COG2771">
    <property type="taxonomic scope" value="Bacteria"/>
</dbReference>
<evidence type="ECO:0000259" key="1">
    <source>
        <dbReference type="PROSITE" id="PS50043"/>
    </source>
</evidence>
<dbReference type="AlphaFoldDB" id="A0A078KU51"/>
<dbReference type="PROSITE" id="PS50043">
    <property type="entry name" value="HTH_LUXR_2"/>
    <property type="match status" value="1"/>
</dbReference>
<reference evidence="2 3" key="1">
    <citation type="submission" date="2014-06" db="EMBL/GenBank/DDBJ databases">
        <authorList>
            <person name="Urmite Genomes Urmite Genomes"/>
        </authorList>
    </citation>
    <scope>NUCLEOTIDE SEQUENCE [LARGE SCALE GENOMIC DNA]</scope>
</reference>
<dbReference type="RefSeq" id="WP_043873075.1">
    <property type="nucleotide sequence ID" value="NZ_CCVW01000001.1"/>
</dbReference>
<dbReference type="SUPFAM" id="SSF46894">
    <property type="entry name" value="C-terminal effector domain of the bipartite response regulators"/>
    <property type="match status" value="1"/>
</dbReference>
<feature type="domain" description="HTH luxR-type" evidence="1">
    <location>
        <begin position="202"/>
        <end position="266"/>
    </location>
</feature>
<dbReference type="GO" id="GO:0006355">
    <property type="term" value="P:regulation of DNA-templated transcription"/>
    <property type="evidence" value="ECO:0007669"/>
    <property type="project" value="InterPro"/>
</dbReference>
<dbReference type="OrthoDB" id="5646828at2"/>
<dbReference type="Proteomes" id="UP000044071">
    <property type="component" value="Unassembled WGS sequence"/>
</dbReference>
<proteinExistence type="predicted"/>
<evidence type="ECO:0000313" key="2">
    <source>
        <dbReference type="EMBL" id="CDZ76566.1"/>
    </source>
</evidence>
<dbReference type="GO" id="GO:0003677">
    <property type="term" value="F:DNA binding"/>
    <property type="evidence" value="ECO:0007669"/>
    <property type="project" value="InterPro"/>
</dbReference>
<dbReference type="InterPro" id="IPR000792">
    <property type="entry name" value="Tscrpt_reg_LuxR_C"/>
</dbReference>
<name>A0A078KU51_9GAMM</name>
<dbReference type="STRING" id="1034943.BN59_00840"/>
<accession>A0A078KU51</accession>
<dbReference type="InterPro" id="IPR016032">
    <property type="entry name" value="Sig_transdc_resp-reg_C-effctor"/>
</dbReference>
<dbReference type="InterPro" id="IPR036388">
    <property type="entry name" value="WH-like_DNA-bd_sf"/>
</dbReference>
<keyword evidence="3" id="KW-1185">Reference proteome</keyword>
<sequence length="266" mass="30681">MNLNDWQKHPSLLYAQELKALCKPLEYLDISTFSHLRVYKNNRLTVLCNRPDFLLNYAQKKYFDADPCVNINPEPIDFGEYLVWDAVNCQGKTAEMMQDAAAFDFRHVFTIIKQQEEFSDFYHFGTHLNDPAIHQIYINNLDLLDNFIHFFNRQINQSNTLSTAYDLVINPEQKPAKTAITTKQALLTDTADKRKNFLRATAGRSQSKLTSKEIDCASLLLKGKTAKEIAVLTGVSFRTIEDRIESLKDKFHVQNKTELILKLLGR</sequence>
<gene>
    <name evidence="2" type="ORF">BN59_00840</name>
</gene>
<dbReference type="SMART" id="SM00421">
    <property type="entry name" value="HTH_LUXR"/>
    <property type="match status" value="1"/>
</dbReference>
<organism evidence="2 3">
    <name type="scientific">Legionella massiliensis</name>
    <dbReference type="NCBI Taxonomy" id="1034943"/>
    <lineage>
        <taxon>Bacteria</taxon>
        <taxon>Pseudomonadati</taxon>
        <taxon>Pseudomonadota</taxon>
        <taxon>Gammaproteobacteria</taxon>
        <taxon>Legionellales</taxon>
        <taxon>Legionellaceae</taxon>
        <taxon>Legionella</taxon>
    </lineage>
</organism>